<dbReference type="AlphaFoldDB" id="A0AAU8EL59"/>
<gene>
    <name evidence="2" type="ORF">ABRP34_11290</name>
</gene>
<dbReference type="RefSeq" id="WP_175305048.1">
    <property type="nucleotide sequence ID" value="NZ_CP159279.1"/>
</dbReference>
<proteinExistence type="predicted"/>
<feature type="compositionally biased region" description="Basic and acidic residues" evidence="1">
    <location>
        <begin position="17"/>
        <end position="27"/>
    </location>
</feature>
<accession>A0AAU8EL59</accession>
<name>A0AAU8EL59_9MICC</name>
<dbReference type="EMBL" id="CP159279">
    <property type="protein sequence ID" value="XCH09447.1"/>
    <property type="molecule type" value="Genomic_DNA"/>
</dbReference>
<evidence type="ECO:0000256" key="1">
    <source>
        <dbReference type="SAM" id="MobiDB-lite"/>
    </source>
</evidence>
<feature type="region of interest" description="Disordered" evidence="1">
    <location>
        <begin position="1"/>
        <end position="48"/>
    </location>
</feature>
<evidence type="ECO:0000313" key="2">
    <source>
        <dbReference type="EMBL" id="XCH09447.1"/>
    </source>
</evidence>
<reference evidence="2" key="1">
    <citation type="submission" date="2024-06" db="EMBL/GenBank/DDBJ databases">
        <title>Biodegradation of dimethachlon by Arthrobacter sp. K5: mechanistic insights and ecological implications.</title>
        <authorList>
            <person name="Hu S."/>
            <person name="Lu P."/>
        </authorList>
    </citation>
    <scope>NUCLEOTIDE SEQUENCE</scope>
    <source>
        <strain evidence="2">K5</strain>
    </source>
</reference>
<protein>
    <submittedName>
        <fullName evidence="2">Uncharacterized protein</fullName>
    </submittedName>
</protein>
<sequence>MADKSPRQAASKKSTKSIKEKRADKRAAAAPASSLDKTSAKPVPAKKK</sequence>
<organism evidence="2">
    <name type="scientific">Arthrobacter sp. K5</name>
    <dbReference type="NCBI Taxonomy" id="2839623"/>
    <lineage>
        <taxon>Bacteria</taxon>
        <taxon>Bacillati</taxon>
        <taxon>Actinomycetota</taxon>
        <taxon>Actinomycetes</taxon>
        <taxon>Micrococcales</taxon>
        <taxon>Micrococcaceae</taxon>
        <taxon>Arthrobacter</taxon>
    </lineage>
</organism>